<feature type="domain" description="ABC transmembrane type-1" evidence="11">
    <location>
        <begin position="95"/>
        <end position="275"/>
    </location>
</feature>
<evidence type="ECO:0000313" key="13">
    <source>
        <dbReference type="Proteomes" id="UP000432089"/>
    </source>
</evidence>
<dbReference type="GO" id="GO:0042918">
    <property type="term" value="P:alkanesulfonate transmembrane transport"/>
    <property type="evidence" value="ECO:0007669"/>
    <property type="project" value="UniProtKB-ARBA"/>
</dbReference>
<evidence type="ECO:0000256" key="8">
    <source>
        <dbReference type="ARBA" id="ARBA00056719"/>
    </source>
</evidence>
<dbReference type="Gene3D" id="1.10.3720.10">
    <property type="entry name" value="MetI-like"/>
    <property type="match status" value="1"/>
</dbReference>
<feature type="region of interest" description="Disordered" evidence="10">
    <location>
        <begin position="1"/>
        <end position="23"/>
    </location>
</feature>
<keyword evidence="4" id="KW-1003">Cell membrane</keyword>
<protein>
    <submittedName>
        <fullName evidence="12">ABC transporter permease subunit</fullName>
    </submittedName>
</protein>
<evidence type="ECO:0000256" key="6">
    <source>
        <dbReference type="ARBA" id="ARBA00022989"/>
    </source>
</evidence>
<comment type="subcellular location">
    <subcellularLocation>
        <location evidence="1 9">Cell membrane</location>
        <topology evidence="1 9">Multi-pass membrane protein</topology>
    </subcellularLocation>
</comment>
<dbReference type="GO" id="GO:0010438">
    <property type="term" value="P:cellular response to sulfur starvation"/>
    <property type="evidence" value="ECO:0007669"/>
    <property type="project" value="TreeGrafter"/>
</dbReference>
<evidence type="ECO:0000256" key="9">
    <source>
        <dbReference type="RuleBase" id="RU363032"/>
    </source>
</evidence>
<proteinExistence type="inferred from homology"/>
<dbReference type="Proteomes" id="UP000432089">
    <property type="component" value="Unassembled WGS sequence"/>
</dbReference>
<evidence type="ECO:0000256" key="1">
    <source>
        <dbReference type="ARBA" id="ARBA00004651"/>
    </source>
</evidence>
<evidence type="ECO:0000256" key="3">
    <source>
        <dbReference type="ARBA" id="ARBA00022448"/>
    </source>
</evidence>
<dbReference type="PANTHER" id="PTHR30151">
    <property type="entry name" value="ALKANE SULFONATE ABC TRANSPORTER-RELATED, MEMBRANE SUBUNIT"/>
    <property type="match status" value="1"/>
</dbReference>
<name>A0A7V7PNG4_9HYPH</name>
<keyword evidence="13" id="KW-1185">Reference proteome</keyword>
<sequence length="289" mass="30609">MTDIAHPSISGTEPAAAEAAAPPPRLVRPHGFGAEGRPTRAISLATAVVLLGLWWLVSRLGLVSPLFLPSPEEVWTQGLLVAQDGYAGASLWEHVSASLTRIVSAALIATSVGVPLGLLMGLNRFAKGVFDVPIEFYWPLPPLAYLPLMIIWLGIGETSKITLLVLAMFAPICLSAQAGVRALPIERVNGALTLGATRRQLFLDVVLPSALPEILTGIRIALGVGWSTLVAAELIASTRGIGFMVMSASHFLATDVVFVGIVIIAALAFGFTLLMRLAERKLVPWRGKG</sequence>
<dbReference type="AlphaFoldDB" id="A0A7V7PNG4"/>
<accession>A0A7V7PNG4</accession>
<feature type="transmembrane region" description="Helical" evidence="9">
    <location>
        <begin position="256"/>
        <end position="278"/>
    </location>
</feature>
<dbReference type="RefSeq" id="WP_150970798.1">
    <property type="nucleotide sequence ID" value="NZ_VZDO01000011.1"/>
</dbReference>
<dbReference type="Pfam" id="PF00528">
    <property type="entry name" value="BPD_transp_1"/>
    <property type="match status" value="1"/>
</dbReference>
<dbReference type="CDD" id="cd06261">
    <property type="entry name" value="TM_PBP2"/>
    <property type="match status" value="1"/>
</dbReference>
<evidence type="ECO:0000256" key="4">
    <source>
        <dbReference type="ARBA" id="ARBA00022475"/>
    </source>
</evidence>
<evidence type="ECO:0000256" key="2">
    <source>
        <dbReference type="ARBA" id="ARBA00009306"/>
    </source>
</evidence>
<keyword evidence="7 9" id="KW-0472">Membrane</keyword>
<feature type="transmembrane region" description="Helical" evidence="9">
    <location>
        <begin position="161"/>
        <end position="180"/>
    </location>
</feature>
<dbReference type="SUPFAM" id="SSF161098">
    <property type="entry name" value="MetI-like"/>
    <property type="match status" value="1"/>
</dbReference>
<comment type="similarity">
    <text evidence="2 9">Belongs to the binding-protein-dependent transport system permease family.</text>
</comment>
<evidence type="ECO:0000256" key="10">
    <source>
        <dbReference type="SAM" id="MobiDB-lite"/>
    </source>
</evidence>
<evidence type="ECO:0000256" key="7">
    <source>
        <dbReference type="ARBA" id="ARBA00023136"/>
    </source>
</evidence>
<evidence type="ECO:0000256" key="5">
    <source>
        <dbReference type="ARBA" id="ARBA00022692"/>
    </source>
</evidence>
<dbReference type="FunFam" id="1.10.3720.10:FF:000003">
    <property type="entry name" value="Aliphatic sulfonate ABC transporter permease"/>
    <property type="match status" value="1"/>
</dbReference>
<feature type="transmembrane region" description="Helical" evidence="9">
    <location>
        <begin position="102"/>
        <end position="122"/>
    </location>
</feature>
<dbReference type="GO" id="GO:0005886">
    <property type="term" value="C:plasma membrane"/>
    <property type="evidence" value="ECO:0007669"/>
    <property type="project" value="UniProtKB-SubCell"/>
</dbReference>
<feature type="transmembrane region" description="Helical" evidence="9">
    <location>
        <begin position="41"/>
        <end position="57"/>
    </location>
</feature>
<dbReference type="PANTHER" id="PTHR30151:SF25">
    <property type="entry name" value="TAURINE TRANSPORT SYSTEM PERMEASE PROTEIN TAUC"/>
    <property type="match status" value="1"/>
</dbReference>
<evidence type="ECO:0000313" key="12">
    <source>
        <dbReference type="EMBL" id="KAB0679122.1"/>
    </source>
</evidence>
<keyword evidence="6 9" id="KW-1133">Transmembrane helix</keyword>
<dbReference type="PROSITE" id="PS50928">
    <property type="entry name" value="ABC_TM1"/>
    <property type="match status" value="1"/>
</dbReference>
<dbReference type="InterPro" id="IPR035906">
    <property type="entry name" value="MetI-like_sf"/>
</dbReference>
<dbReference type="EMBL" id="VZDO01000011">
    <property type="protein sequence ID" value="KAB0679122.1"/>
    <property type="molecule type" value="Genomic_DNA"/>
</dbReference>
<organism evidence="12 13">
    <name type="scientific">Plantimonas leprariae</name>
    <dbReference type="NCBI Taxonomy" id="2615207"/>
    <lineage>
        <taxon>Bacteria</taxon>
        <taxon>Pseudomonadati</taxon>
        <taxon>Pseudomonadota</taxon>
        <taxon>Alphaproteobacteria</taxon>
        <taxon>Hyphomicrobiales</taxon>
        <taxon>Aurantimonadaceae</taxon>
        <taxon>Plantimonas</taxon>
    </lineage>
</organism>
<feature type="transmembrane region" description="Helical" evidence="9">
    <location>
        <begin position="134"/>
        <end position="155"/>
    </location>
</feature>
<evidence type="ECO:0000259" key="11">
    <source>
        <dbReference type="PROSITE" id="PS50928"/>
    </source>
</evidence>
<comment type="caution">
    <text evidence="12">The sequence shown here is derived from an EMBL/GenBank/DDBJ whole genome shotgun (WGS) entry which is preliminary data.</text>
</comment>
<reference evidence="12 13" key="1">
    <citation type="submission" date="2019-09" db="EMBL/GenBank/DDBJ databases">
        <title>YIM 132180 draft genome.</title>
        <authorList>
            <person name="Zhang K."/>
        </authorList>
    </citation>
    <scope>NUCLEOTIDE SEQUENCE [LARGE SCALE GENOMIC DNA]</scope>
    <source>
        <strain evidence="12 13">YIM 132180</strain>
    </source>
</reference>
<keyword evidence="5 9" id="KW-0812">Transmembrane</keyword>
<gene>
    <name evidence="12" type="ORF">F6X38_14665</name>
</gene>
<keyword evidence="3 9" id="KW-0813">Transport</keyword>
<dbReference type="InterPro" id="IPR000515">
    <property type="entry name" value="MetI-like"/>
</dbReference>
<comment type="function">
    <text evidence="8">Probably part of an ABC transporter complex. Probably responsible for the translocation of the substrate across the membrane.</text>
</comment>